<proteinExistence type="predicted"/>
<protein>
    <submittedName>
        <fullName evidence="1">Uncharacterized protein</fullName>
    </submittedName>
</protein>
<reference evidence="1 2" key="1">
    <citation type="submission" date="2016-01" db="EMBL/GenBank/DDBJ databases">
        <title>Highly variable Streptococcus oralis are common among viridans streptococci isolated from primates.</title>
        <authorList>
            <person name="Denapaite D."/>
            <person name="Rieger M."/>
            <person name="Koendgen S."/>
            <person name="Brueckner R."/>
            <person name="Ochigava I."/>
            <person name="Kappeler P."/>
            <person name="Maetz-Rensing K."/>
            <person name="Leendertz F."/>
            <person name="Hakenbeck R."/>
        </authorList>
    </citation>
    <scope>NUCLEOTIDE SEQUENCE [LARGE SCALE GENOMIC DNA]</scope>
    <source>
        <strain evidence="1 2">DD16</strain>
    </source>
</reference>
<dbReference type="Proteomes" id="UP000072653">
    <property type="component" value="Unassembled WGS sequence"/>
</dbReference>
<comment type="caution">
    <text evidence="1">The sequence shown here is derived from an EMBL/GenBank/DDBJ whole genome shotgun (WGS) entry which is preliminary data.</text>
</comment>
<dbReference type="AlphaFoldDB" id="A0A139PCV0"/>
<evidence type="ECO:0000313" key="2">
    <source>
        <dbReference type="Proteomes" id="UP000072653"/>
    </source>
</evidence>
<organism evidence="1 2">
    <name type="scientific">Streptococcus oralis</name>
    <dbReference type="NCBI Taxonomy" id="1303"/>
    <lineage>
        <taxon>Bacteria</taxon>
        <taxon>Bacillati</taxon>
        <taxon>Bacillota</taxon>
        <taxon>Bacilli</taxon>
        <taxon>Lactobacillales</taxon>
        <taxon>Streptococcaceae</taxon>
        <taxon>Streptococcus</taxon>
    </lineage>
</organism>
<accession>A0A139PCV0</accession>
<gene>
    <name evidence="1" type="ORF">SORDD16_01097</name>
</gene>
<sequence length="58" mass="6824">MELLKNTTDLKGKLAFIAQDYHTRKGITVLENNRQATIKNYFFLRQRLFSIDFTLSSI</sequence>
<dbReference type="PATRIC" id="fig|1303.79.peg.1330"/>
<dbReference type="EMBL" id="LQOB01000224">
    <property type="protein sequence ID" value="KXT86210.1"/>
    <property type="molecule type" value="Genomic_DNA"/>
</dbReference>
<name>A0A139PCV0_STROR</name>
<evidence type="ECO:0000313" key="1">
    <source>
        <dbReference type="EMBL" id="KXT86210.1"/>
    </source>
</evidence>